<dbReference type="EMBL" id="KZ504442">
    <property type="protein sequence ID" value="PKU62306.1"/>
    <property type="molecule type" value="Genomic_DNA"/>
</dbReference>
<sequence>MMTTQEMRTEVIGFKRLKDGYWDYPDFKETYTLLTNGDGPLIDDFLLEDGYLFKAHKLCIPNTSLREFLVWELHAGGLAGHFGQSKTIAALENRFYWPTLKHDVGKLIKRCHTCQLAKQRKQNTGLYTPLPVPNCPWQDVSMDFVLGLPKTLRKHDYVCVVVDRFSKMAHFLPCSKTFDASWVAKLYFDEIVRLHVLPMTIVSDRDVKFTSYFWKTLWHKMGTKLQFSTAFHPQTDGQTEVVNISLGNLLRTLVGENLRD</sequence>
<dbReference type="InterPro" id="IPR001584">
    <property type="entry name" value="Integrase_cat-core"/>
</dbReference>
<feature type="domain" description="Integrase catalytic" evidence="1">
    <location>
        <begin position="132"/>
        <end position="260"/>
    </location>
</feature>
<keyword evidence="3" id="KW-1185">Reference proteome</keyword>
<dbReference type="InterPro" id="IPR041588">
    <property type="entry name" value="Integrase_H2C2"/>
</dbReference>
<dbReference type="InterPro" id="IPR036397">
    <property type="entry name" value="RNaseH_sf"/>
</dbReference>
<dbReference type="GO" id="GO:0015074">
    <property type="term" value="P:DNA integration"/>
    <property type="evidence" value="ECO:0007669"/>
    <property type="project" value="InterPro"/>
</dbReference>
<dbReference type="Pfam" id="PF17921">
    <property type="entry name" value="Integrase_H2C2"/>
    <property type="match status" value="1"/>
</dbReference>
<dbReference type="PANTHER" id="PTHR35046:SF26">
    <property type="entry name" value="RNA-DIRECTED DNA POLYMERASE"/>
    <property type="match status" value="1"/>
</dbReference>
<gene>
    <name evidence="2" type="ORF">MA16_Dca028511</name>
</gene>
<organism evidence="2 3">
    <name type="scientific">Dendrobium catenatum</name>
    <dbReference type="NCBI Taxonomy" id="906689"/>
    <lineage>
        <taxon>Eukaryota</taxon>
        <taxon>Viridiplantae</taxon>
        <taxon>Streptophyta</taxon>
        <taxon>Embryophyta</taxon>
        <taxon>Tracheophyta</taxon>
        <taxon>Spermatophyta</taxon>
        <taxon>Magnoliopsida</taxon>
        <taxon>Liliopsida</taxon>
        <taxon>Asparagales</taxon>
        <taxon>Orchidaceae</taxon>
        <taxon>Epidendroideae</taxon>
        <taxon>Malaxideae</taxon>
        <taxon>Dendrobiinae</taxon>
        <taxon>Dendrobium</taxon>
    </lineage>
</organism>
<dbReference type="Proteomes" id="UP000233837">
    <property type="component" value="Unassembled WGS sequence"/>
</dbReference>
<dbReference type="FunFam" id="1.10.340.70:FF:000001">
    <property type="entry name" value="Retrovirus-related Pol polyprotein from transposon gypsy-like Protein"/>
    <property type="match status" value="1"/>
</dbReference>
<dbReference type="PANTHER" id="PTHR35046">
    <property type="entry name" value="ZINC KNUCKLE (CCHC-TYPE) FAMILY PROTEIN"/>
    <property type="match status" value="1"/>
</dbReference>
<dbReference type="Gene3D" id="3.30.420.10">
    <property type="entry name" value="Ribonuclease H-like superfamily/Ribonuclease H"/>
    <property type="match status" value="1"/>
</dbReference>
<reference evidence="2 3" key="2">
    <citation type="journal article" date="2017" name="Nature">
        <title>The Apostasia genome and the evolution of orchids.</title>
        <authorList>
            <person name="Zhang G.Q."/>
            <person name="Liu K.W."/>
            <person name="Li Z."/>
            <person name="Lohaus R."/>
            <person name="Hsiao Y.Y."/>
            <person name="Niu S.C."/>
            <person name="Wang J.Y."/>
            <person name="Lin Y.C."/>
            <person name="Xu Q."/>
            <person name="Chen L.J."/>
            <person name="Yoshida K."/>
            <person name="Fujiwara S."/>
            <person name="Wang Z.W."/>
            <person name="Zhang Y.Q."/>
            <person name="Mitsuda N."/>
            <person name="Wang M."/>
            <person name="Liu G.H."/>
            <person name="Pecoraro L."/>
            <person name="Huang H.X."/>
            <person name="Xiao X.J."/>
            <person name="Lin M."/>
            <person name="Wu X.Y."/>
            <person name="Wu W.L."/>
            <person name="Chen Y.Y."/>
            <person name="Chang S.B."/>
            <person name="Sakamoto S."/>
            <person name="Ohme-Takagi M."/>
            <person name="Yagi M."/>
            <person name="Zeng S.J."/>
            <person name="Shen C.Y."/>
            <person name="Yeh C.M."/>
            <person name="Luo Y.B."/>
            <person name="Tsai W.C."/>
            <person name="Van de Peer Y."/>
            <person name="Liu Z.J."/>
        </authorList>
    </citation>
    <scope>NUCLEOTIDE SEQUENCE [LARGE SCALE GENOMIC DNA]</scope>
    <source>
        <tissue evidence="2">The whole plant</tissue>
    </source>
</reference>
<dbReference type="Gene3D" id="1.10.340.70">
    <property type="match status" value="1"/>
</dbReference>
<protein>
    <recommendedName>
        <fullName evidence="1">Integrase catalytic domain-containing protein</fullName>
    </recommendedName>
</protein>
<dbReference type="SUPFAM" id="SSF53098">
    <property type="entry name" value="Ribonuclease H-like"/>
    <property type="match status" value="1"/>
</dbReference>
<reference evidence="2 3" key="1">
    <citation type="journal article" date="2016" name="Sci. Rep.">
        <title>The Dendrobium catenatum Lindl. genome sequence provides insights into polysaccharide synthase, floral development and adaptive evolution.</title>
        <authorList>
            <person name="Zhang G.Q."/>
            <person name="Xu Q."/>
            <person name="Bian C."/>
            <person name="Tsai W.C."/>
            <person name="Yeh C.M."/>
            <person name="Liu K.W."/>
            <person name="Yoshida K."/>
            <person name="Zhang L.S."/>
            <person name="Chang S.B."/>
            <person name="Chen F."/>
            <person name="Shi Y."/>
            <person name="Su Y.Y."/>
            <person name="Zhang Y.Q."/>
            <person name="Chen L.J."/>
            <person name="Yin Y."/>
            <person name="Lin M."/>
            <person name="Huang H."/>
            <person name="Deng H."/>
            <person name="Wang Z.W."/>
            <person name="Zhu S.L."/>
            <person name="Zhao X."/>
            <person name="Deng C."/>
            <person name="Niu S.C."/>
            <person name="Huang J."/>
            <person name="Wang M."/>
            <person name="Liu G.H."/>
            <person name="Yang H.J."/>
            <person name="Xiao X.J."/>
            <person name="Hsiao Y.Y."/>
            <person name="Wu W.L."/>
            <person name="Chen Y.Y."/>
            <person name="Mitsuda N."/>
            <person name="Ohme-Takagi M."/>
            <person name="Luo Y.B."/>
            <person name="Van de Peer Y."/>
            <person name="Liu Z.J."/>
        </authorList>
    </citation>
    <scope>NUCLEOTIDE SEQUENCE [LARGE SCALE GENOMIC DNA]</scope>
    <source>
        <tissue evidence="2">The whole plant</tissue>
    </source>
</reference>
<dbReference type="InterPro" id="IPR012337">
    <property type="entry name" value="RNaseH-like_sf"/>
</dbReference>
<proteinExistence type="predicted"/>
<evidence type="ECO:0000259" key="1">
    <source>
        <dbReference type="PROSITE" id="PS50994"/>
    </source>
</evidence>
<dbReference type="PROSITE" id="PS50994">
    <property type="entry name" value="INTEGRASE"/>
    <property type="match status" value="1"/>
</dbReference>
<evidence type="ECO:0000313" key="2">
    <source>
        <dbReference type="EMBL" id="PKU62306.1"/>
    </source>
</evidence>
<name>A0A2I0VFW1_9ASPA</name>
<dbReference type="GO" id="GO:0003676">
    <property type="term" value="F:nucleic acid binding"/>
    <property type="evidence" value="ECO:0007669"/>
    <property type="project" value="InterPro"/>
</dbReference>
<dbReference type="AlphaFoldDB" id="A0A2I0VFW1"/>
<accession>A0A2I0VFW1</accession>
<evidence type="ECO:0000313" key="3">
    <source>
        <dbReference type="Proteomes" id="UP000233837"/>
    </source>
</evidence>